<dbReference type="RefSeq" id="XP_007921001.1">
    <property type="nucleotide sequence ID" value="XM_007922810.1"/>
</dbReference>
<dbReference type="KEGG" id="pfj:MYCFIDRAFT_169413"/>
<evidence type="ECO:0000313" key="1">
    <source>
        <dbReference type="EMBL" id="EME87621.1"/>
    </source>
</evidence>
<dbReference type="HOGENOM" id="CLU_1587228_0_0_1"/>
<dbReference type="EMBL" id="KB446555">
    <property type="protein sequence ID" value="EME87621.1"/>
    <property type="molecule type" value="Genomic_DNA"/>
</dbReference>
<organism evidence="1 2">
    <name type="scientific">Pseudocercospora fijiensis (strain CIRAD86)</name>
    <name type="common">Black leaf streak disease fungus</name>
    <name type="synonym">Mycosphaerella fijiensis</name>
    <dbReference type="NCBI Taxonomy" id="383855"/>
    <lineage>
        <taxon>Eukaryota</taxon>
        <taxon>Fungi</taxon>
        <taxon>Dikarya</taxon>
        <taxon>Ascomycota</taxon>
        <taxon>Pezizomycotina</taxon>
        <taxon>Dothideomycetes</taxon>
        <taxon>Dothideomycetidae</taxon>
        <taxon>Mycosphaerellales</taxon>
        <taxon>Mycosphaerellaceae</taxon>
        <taxon>Pseudocercospora</taxon>
    </lineage>
</organism>
<proteinExistence type="predicted"/>
<dbReference type="GeneID" id="19332361"/>
<reference evidence="1 2" key="1">
    <citation type="journal article" date="2012" name="PLoS Pathog.">
        <title>Diverse lifestyles and strategies of plant pathogenesis encoded in the genomes of eighteen Dothideomycetes fungi.</title>
        <authorList>
            <person name="Ohm R.A."/>
            <person name="Feau N."/>
            <person name="Henrissat B."/>
            <person name="Schoch C.L."/>
            <person name="Horwitz B.A."/>
            <person name="Barry K.W."/>
            <person name="Condon B.J."/>
            <person name="Copeland A.C."/>
            <person name="Dhillon B."/>
            <person name="Glaser F."/>
            <person name="Hesse C.N."/>
            <person name="Kosti I."/>
            <person name="LaButti K."/>
            <person name="Lindquist E.A."/>
            <person name="Lucas S."/>
            <person name="Salamov A.A."/>
            <person name="Bradshaw R.E."/>
            <person name="Ciuffetti L."/>
            <person name="Hamelin R.C."/>
            <person name="Kema G.H.J."/>
            <person name="Lawrence C."/>
            <person name="Scott J.A."/>
            <person name="Spatafora J.W."/>
            <person name="Turgeon B.G."/>
            <person name="de Wit P.J.G.M."/>
            <person name="Zhong S."/>
            <person name="Goodwin S.B."/>
            <person name="Grigoriev I.V."/>
        </authorList>
    </citation>
    <scope>NUCLEOTIDE SEQUENCE [LARGE SCALE GENOMIC DNA]</scope>
    <source>
        <strain evidence="1 2">CIRAD86</strain>
    </source>
</reference>
<name>N1Q7J3_PSEFD</name>
<sequence>MGLVVVTQLMGEFGELEKVKEETFLIVPLVEADSGSSVQNGRPAACTVHVHAGILFSSSGCVTPTTGGGGEKQKTIQDFAPETEWGLQDLCCRELMMLSTTRSFFACIQPYYMLLATFRYAGMIPSSGSVFRITSNGENNAEHGSTGICTIHTPCPHALDDIVWLSNH</sequence>
<protein>
    <submittedName>
        <fullName evidence="1">Uncharacterized protein</fullName>
    </submittedName>
</protein>
<dbReference type="Proteomes" id="UP000016932">
    <property type="component" value="Unassembled WGS sequence"/>
</dbReference>
<accession>N1Q7J3</accession>
<evidence type="ECO:0000313" key="2">
    <source>
        <dbReference type="Proteomes" id="UP000016932"/>
    </source>
</evidence>
<keyword evidence="2" id="KW-1185">Reference proteome</keyword>
<gene>
    <name evidence="1" type="ORF">MYCFIDRAFT_169413</name>
</gene>
<dbReference type="VEuPathDB" id="FungiDB:MYCFIDRAFT_169413"/>
<dbReference type="AlphaFoldDB" id="N1Q7J3"/>